<evidence type="ECO:0000256" key="6">
    <source>
        <dbReference type="ARBA" id="ARBA00022553"/>
    </source>
</evidence>
<dbReference type="Pfam" id="PF19304">
    <property type="entry name" value="PGDH_inter"/>
    <property type="match status" value="1"/>
</dbReference>
<evidence type="ECO:0000256" key="4">
    <source>
        <dbReference type="ARBA" id="ARBA00013143"/>
    </source>
</evidence>
<dbReference type="Gene3D" id="3.30.70.260">
    <property type="match status" value="1"/>
</dbReference>
<dbReference type="Pfam" id="PF01842">
    <property type="entry name" value="ACT"/>
    <property type="match status" value="1"/>
</dbReference>
<dbReference type="PROSITE" id="PS51671">
    <property type="entry name" value="ACT"/>
    <property type="match status" value="1"/>
</dbReference>
<comment type="similarity">
    <text evidence="2 13">Belongs to the D-isomer specific 2-hydroxyacid dehydrogenase family.</text>
</comment>
<evidence type="ECO:0000256" key="9">
    <source>
        <dbReference type="ARBA" id="ARBA00023002"/>
    </source>
</evidence>
<dbReference type="InterPro" id="IPR015421">
    <property type="entry name" value="PyrdxlP-dep_Trfase_major"/>
</dbReference>
<dbReference type="GO" id="GO:0004648">
    <property type="term" value="F:O-phospho-L-serine:2-oxoglutarate aminotransferase activity"/>
    <property type="evidence" value="ECO:0007669"/>
    <property type="project" value="InterPro"/>
</dbReference>
<dbReference type="EMBL" id="VLTL01000006">
    <property type="protein sequence ID" value="KAA0171497.1"/>
    <property type="molecule type" value="Genomic_DNA"/>
</dbReference>
<dbReference type="Gene3D" id="3.90.1150.10">
    <property type="entry name" value="Aspartate Aminotransferase, domain 1"/>
    <property type="match status" value="1"/>
</dbReference>
<organism evidence="16 21">
    <name type="scientific">Cafeteria roenbergensis</name>
    <name type="common">Marine flagellate</name>
    <dbReference type="NCBI Taxonomy" id="33653"/>
    <lineage>
        <taxon>Eukaryota</taxon>
        <taxon>Sar</taxon>
        <taxon>Stramenopiles</taxon>
        <taxon>Bigyra</taxon>
        <taxon>Opalozoa</taxon>
        <taxon>Bicosoecida</taxon>
        <taxon>Cafeteriaceae</taxon>
        <taxon>Cafeteria</taxon>
    </lineage>
</organism>
<comment type="catalytic activity">
    <reaction evidence="12 13">
        <text>(2R)-3-phosphoglycerate + NAD(+) = 3-phosphooxypyruvate + NADH + H(+)</text>
        <dbReference type="Rhea" id="RHEA:12641"/>
        <dbReference type="ChEBI" id="CHEBI:15378"/>
        <dbReference type="ChEBI" id="CHEBI:18110"/>
        <dbReference type="ChEBI" id="CHEBI:57540"/>
        <dbReference type="ChEBI" id="CHEBI:57945"/>
        <dbReference type="ChEBI" id="CHEBI:58272"/>
        <dbReference type="EC" id="1.1.1.95"/>
    </reaction>
</comment>
<dbReference type="PROSITE" id="PS00671">
    <property type="entry name" value="D_2_HYDROXYACID_DH_3"/>
    <property type="match status" value="1"/>
</dbReference>
<dbReference type="Proteomes" id="UP000322899">
    <property type="component" value="Unassembled WGS sequence"/>
</dbReference>
<dbReference type="CDD" id="cd04902">
    <property type="entry name" value="ACT_3PGDH-xct"/>
    <property type="match status" value="1"/>
</dbReference>
<dbReference type="InterPro" id="IPR006236">
    <property type="entry name" value="PGDH"/>
</dbReference>
<dbReference type="GO" id="GO:0006564">
    <property type="term" value="P:L-serine biosynthetic process"/>
    <property type="evidence" value="ECO:0007669"/>
    <property type="project" value="UniProtKB-KW"/>
</dbReference>
<dbReference type="InterPro" id="IPR006140">
    <property type="entry name" value="D-isomer_DH_NAD-bd"/>
</dbReference>
<evidence type="ECO:0000256" key="3">
    <source>
        <dbReference type="ARBA" id="ARBA00011881"/>
    </source>
</evidence>
<dbReference type="Pfam" id="PF02826">
    <property type="entry name" value="2-Hacid_dh_C"/>
    <property type="match status" value="1"/>
</dbReference>
<evidence type="ECO:0000256" key="13">
    <source>
        <dbReference type="RuleBase" id="RU363003"/>
    </source>
</evidence>
<evidence type="ECO:0000256" key="8">
    <source>
        <dbReference type="ARBA" id="ARBA00022990"/>
    </source>
</evidence>
<name>A0A5A8DPE6_CAFRO</name>
<evidence type="ECO:0000313" key="18">
    <source>
        <dbReference type="EMBL" id="KAA0171497.1"/>
    </source>
</evidence>
<dbReference type="InterPro" id="IPR029009">
    <property type="entry name" value="ASB_dom_sf"/>
</dbReference>
<dbReference type="Gene3D" id="3.40.640.10">
    <property type="entry name" value="Type I PLP-dependent aspartate aminotransferase-like (Major domain)"/>
    <property type="match status" value="1"/>
</dbReference>
<evidence type="ECO:0000256" key="5">
    <source>
        <dbReference type="ARBA" id="ARBA00021582"/>
    </source>
</evidence>
<dbReference type="PANTHER" id="PTHR42938">
    <property type="entry name" value="FORMATE DEHYDROGENASE 1"/>
    <property type="match status" value="1"/>
</dbReference>
<dbReference type="InterPro" id="IPR002912">
    <property type="entry name" value="ACT_dom"/>
</dbReference>
<keyword evidence="6" id="KW-0597">Phosphoprotein</keyword>
<dbReference type="PANTHER" id="PTHR42938:SF22">
    <property type="entry name" value="D-3-PHOSPHOGLYCERATE DEHYDROGENASE"/>
    <property type="match status" value="1"/>
</dbReference>
<evidence type="ECO:0000259" key="15">
    <source>
        <dbReference type="PROSITE" id="PS51671"/>
    </source>
</evidence>
<keyword evidence="10 13" id="KW-0520">NAD</keyword>
<dbReference type="InterPro" id="IPR015422">
    <property type="entry name" value="PyrdxlP-dep_Trfase_small"/>
</dbReference>
<evidence type="ECO:0000313" key="19">
    <source>
        <dbReference type="Proteomes" id="UP000322899"/>
    </source>
</evidence>
<dbReference type="CDD" id="cd01494">
    <property type="entry name" value="AAT_I"/>
    <property type="match status" value="1"/>
</dbReference>
<dbReference type="InterPro" id="IPR029753">
    <property type="entry name" value="D-isomer_DH_CS"/>
</dbReference>
<evidence type="ECO:0000313" key="17">
    <source>
        <dbReference type="EMBL" id="KAA0170540.1"/>
    </source>
</evidence>
<dbReference type="SUPFAM" id="SSF51735">
    <property type="entry name" value="NAD(P)-binding Rossmann-fold domains"/>
    <property type="match status" value="1"/>
</dbReference>
<dbReference type="Proteomes" id="UP000325113">
    <property type="component" value="Unassembled WGS sequence"/>
</dbReference>
<evidence type="ECO:0000256" key="11">
    <source>
        <dbReference type="ARBA" id="ARBA00023299"/>
    </source>
</evidence>
<keyword evidence="9 13" id="KW-0560">Oxidoreductase</keyword>
<comment type="pathway">
    <text evidence="1 13">Amino-acid biosynthesis; L-serine biosynthesis; L-serine from 3-phospho-D-glycerate: step 1/3.</text>
</comment>
<dbReference type="InterPro" id="IPR006271">
    <property type="entry name" value="Pser_aminoTfrase_methanosarc"/>
</dbReference>
<dbReference type="OrthoDB" id="298012at2759"/>
<dbReference type="SUPFAM" id="SSF143548">
    <property type="entry name" value="Serine metabolism enzymes domain"/>
    <property type="match status" value="1"/>
</dbReference>
<dbReference type="Gene3D" id="3.30.1330.90">
    <property type="entry name" value="D-3-phosphoglycerate dehydrogenase, domain 3"/>
    <property type="match status" value="1"/>
</dbReference>
<dbReference type="SUPFAM" id="SSF53383">
    <property type="entry name" value="PLP-dependent transferases"/>
    <property type="match status" value="1"/>
</dbReference>
<dbReference type="EMBL" id="VLTO01000060">
    <property type="protein sequence ID" value="KAA0170540.1"/>
    <property type="molecule type" value="Genomic_DNA"/>
</dbReference>
<dbReference type="GO" id="GO:0051287">
    <property type="term" value="F:NAD binding"/>
    <property type="evidence" value="ECO:0007669"/>
    <property type="project" value="UniProtKB-UniRule"/>
</dbReference>
<dbReference type="CDD" id="cd12173">
    <property type="entry name" value="PGDH_4"/>
    <property type="match status" value="1"/>
</dbReference>
<dbReference type="Pfam" id="PF00389">
    <property type="entry name" value="2-Hacid_dh"/>
    <property type="match status" value="1"/>
</dbReference>
<dbReference type="SUPFAM" id="SSF52283">
    <property type="entry name" value="Formate/glycerate dehydrogenase catalytic domain-like"/>
    <property type="match status" value="1"/>
</dbReference>
<dbReference type="EMBL" id="VLTM01000011">
    <property type="protein sequence ID" value="KAA0165771.1"/>
    <property type="molecule type" value="Genomic_DNA"/>
</dbReference>
<comment type="caution">
    <text evidence="16">The sequence shown here is derived from an EMBL/GenBank/DDBJ whole genome shotgun (WGS) entry which is preliminary data.</text>
</comment>
<evidence type="ECO:0000256" key="2">
    <source>
        <dbReference type="ARBA" id="ARBA00005854"/>
    </source>
</evidence>
<protein>
    <recommendedName>
        <fullName evidence="5 13">D-3-phosphoglycerate dehydrogenase</fullName>
        <ecNumber evidence="4 13">1.1.1.95</ecNumber>
    </recommendedName>
</protein>
<dbReference type="GO" id="GO:0004617">
    <property type="term" value="F:phosphoglycerate dehydrogenase activity"/>
    <property type="evidence" value="ECO:0007669"/>
    <property type="project" value="UniProtKB-EC"/>
</dbReference>
<dbReference type="NCBIfam" id="NF002841">
    <property type="entry name" value="PRK03080.1-2"/>
    <property type="match status" value="1"/>
</dbReference>
<dbReference type="SUPFAM" id="SSF55021">
    <property type="entry name" value="ACT-like"/>
    <property type="match status" value="1"/>
</dbReference>
<evidence type="ECO:0000313" key="21">
    <source>
        <dbReference type="Proteomes" id="UP000325113"/>
    </source>
</evidence>
<feature type="domain" description="ACT" evidence="15">
    <location>
        <begin position="506"/>
        <end position="578"/>
    </location>
</feature>
<dbReference type="Proteomes" id="UP000324907">
    <property type="component" value="Unassembled WGS sequence"/>
</dbReference>
<evidence type="ECO:0000256" key="7">
    <source>
        <dbReference type="ARBA" id="ARBA00022605"/>
    </source>
</evidence>
<proteinExistence type="inferred from homology"/>
<feature type="region of interest" description="Disordered" evidence="14">
    <location>
        <begin position="608"/>
        <end position="633"/>
    </location>
</feature>
<evidence type="ECO:0000256" key="1">
    <source>
        <dbReference type="ARBA" id="ARBA00005216"/>
    </source>
</evidence>
<dbReference type="InterPro" id="IPR015424">
    <property type="entry name" value="PyrdxlP-dep_Trfase"/>
</dbReference>
<dbReference type="UniPathway" id="UPA00135">
    <property type="reaction ID" value="UER00196"/>
</dbReference>
<dbReference type="InterPro" id="IPR036291">
    <property type="entry name" value="NAD(P)-bd_dom_sf"/>
</dbReference>
<dbReference type="NCBIfam" id="TIGR01365">
    <property type="entry name" value="serC_2"/>
    <property type="match status" value="1"/>
</dbReference>
<keyword evidence="8" id="KW-0007">Acetylation</keyword>
<dbReference type="AlphaFoldDB" id="A0A5A8DPE6"/>
<dbReference type="FunFam" id="3.40.50.720:FF:000021">
    <property type="entry name" value="D-3-phosphoglycerate dehydrogenase"/>
    <property type="match status" value="1"/>
</dbReference>
<dbReference type="InterPro" id="IPR045626">
    <property type="entry name" value="PGDH_ASB_dom"/>
</dbReference>
<dbReference type="Gene3D" id="3.40.50.720">
    <property type="entry name" value="NAD(P)-binding Rossmann-like Domain"/>
    <property type="match status" value="2"/>
</dbReference>
<evidence type="ECO:0000256" key="10">
    <source>
        <dbReference type="ARBA" id="ARBA00023027"/>
    </source>
</evidence>
<evidence type="ECO:0000313" key="16">
    <source>
        <dbReference type="EMBL" id="KAA0165771.1"/>
    </source>
</evidence>
<keyword evidence="11 13" id="KW-0718">Serine biosynthesis</keyword>
<feature type="compositionally biased region" description="Low complexity" evidence="14">
    <location>
        <begin position="608"/>
        <end position="620"/>
    </location>
</feature>
<gene>
    <name evidence="17" type="ORF">FNF27_06598</name>
    <name evidence="18" type="ORF">FNF28_00707</name>
    <name evidence="16" type="ORF">FNF31_01748</name>
</gene>
<reference evidence="19 20" key="1">
    <citation type="submission" date="2019-07" db="EMBL/GenBank/DDBJ databases">
        <title>Genomes of Cafeteria roenbergensis.</title>
        <authorList>
            <person name="Fischer M.G."/>
            <person name="Hackl T."/>
            <person name="Roman M."/>
        </authorList>
    </citation>
    <scope>NUCLEOTIDE SEQUENCE [LARGE SCALE GENOMIC DNA]</scope>
    <source>
        <strain evidence="16 21">Cflag</strain>
        <strain evidence="17 19">E4-10P</strain>
        <strain evidence="18 20">RCC970-E3</strain>
    </source>
</reference>
<dbReference type="Pfam" id="PF00266">
    <property type="entry name" value="Aminotran_5"/>
    <property type="match status" value="1"/>
</dbReference>
<dbReference type="NCBIfam" id="TIGR01327">
    <property type="entry name" value="PGDH"/>
    <property type="match status" value="1"/>
</dbReference>
<evidence type="ECO:0000256" key="14">
    <source>
        <dbReference type="SAM" id="MobiDB-lite"/>
    </source>
</evidence>
<sequence>MLAASRSLAASRRAAAAAAASTGRRGIRATASADARVLCSDPIHHAAVDILRSRGHEVTTMDRTSMSKEELIAAIGEYDALVVRSGTKVTADVMDAAASLKIVGRAGTGVDNIDIPAATKRGVLVMNTPGANTMAAAELTMTMIMALARNIPQAVESMKAGRWDRKLFMGSELAGKTVGLVGLGRIGRTVGQWCRAFGMTVIGFDPVMSKEAAEAAGIASVPLSAIWERSDFISLHTPLTSETRDLVNAETLKQCKDGVRIVNCARGGIVNEADLLAALDSGKCAGAALDVFRSEPPPPESAALVAHPSVISTPHLGASTKEAQLAVARDVAIQIADALDGTKFVGVVNASNLEYASRPDLAAYLSLAERLGSLQAQLVGTAASVRGLTVRLHGSRFQDPSVADVIQSAAVRGFLQAALPDEAVNVVNTHMLAEQLGLKVRTEVHPTSDANYSNLVSVELDTDEGSAGPAIDNGTSVVAGTVFNERDGRLVRVGGYSCDVMPAGNVLLFNNRDKPGVLRSIMRELGNAGINIANFGLGRHEAGGEALGIIITDEPVTEEAVEAIRRVDSVKNVRCVRVDEGVVATAAATAAAVGKSTAKDMAMAVPATAARRPSERPASAQFGSGPTKKRPGWTLSTLVDAPTGRSHRSALGKAKLLRAIEETKELLELPEGYRVGIVPASDTGAYEMAMWTMLGQRPVDVFHWESFGKGWLTDATKQLKLDETVGVREFSAPYGHLPDLSQADPTHDVCFTWNGTTSGVRVPNGDWIAEDREGLTFVDATSAVFAQPVDFPKCDVTTYSWQKVLGGEAAHGMIVLSPRAVERLETYTPAWPVPKVFRLTKGNKLIEGIFEGATINTPSMLCVEDYLDALAWTRQKGGLAGLMKRADDNLAVIERFVQEHEWMGFLAVDPATRSNTSVCLSVDLPADKIKKMVKLLDTEGIAVDIGAYRDAPPGLRIWCGATVETSDVEALMPWLQWAFTVVSADE</sequence>
<evidence type="ECO:0000256" key="12">
    <source>
        <dbReference type="ARBA" id="ARBA00048731"/>
    </source>
</evidence>
<accession>A0A5A8DPE6</accession>
<evidence type="ECO:0000313" key="20">
    <source>
        <dbReference type="Proteomes" id="UP000324907"/>
    </source>
</evidence>
<comment type="subunit">
    <text evidence="3">Homotetramer.</text>
</comment>
<dbReference type="EC" id="1.1.1.95" evidence="4 13"/>
<dbReference type="InterPro" id="IPR000192">
    <property type="entry name" value="Aminotrans_V_dom"/>
</dbReference>
<keyword evidence="7 13" id="KW-0028">Amino-acid biosynthesis</keyword>
<dbReference type="InterPro" id="IPR045865">
    <property type="entry name" value="ACT-like_dom_sf"/>
</dbReference>
<dbReference type="InterPro" id="IPR006139">
    <property type="entry name" value="D-isomer_2_OHA_DH_cat_dom"/>
</dbReference>
<dbReference type="PROSITE" id="PS00670">
    <property type="entry name" value="D_2_HYDROXYACID_DH_2"/>
    <property type="match status" value="1"/>
</dbReference>